<proteinExistence type="predicted"/>
<evidence type="ECO:0000313" key="3">
    <source>
        <dbReference type="Proteomes" id="UP000830158"/>
    </source>
</evidence>
<evidence type="ECO:0000259" key="1">
    <source>
        <dbReference type="Pfam" id="PF03372"/>
    </source>
</evidence>
<keyword evidence="2" id="KW-0540">Nuclease</keyword>
<dbReference type="Proteomes" id="UP000830158">
    <property type="component" value="Chromosome"/>
</dbReference>
<reference evidence="2" key="1">
    <citation type="submission" date="2022-01" db="EMBL/GenBank/DDBJ databases">
        <title>PSI-footprinting approach for the identification of protein synthesis inhibitor producers.</title>
        <authorList>
            <person name="Handel F."/>
            <person name="Kulik A."/>
            <person name="Wex K.W."/>
            <person name="Berscheid A."/>
            <person name="Saur J.S."/>
            <person name="Winkler A."/>
            <person name="Wibberg D."/>
            <person name="Kalinowski J."/>
            <person name="Broetz-Oesterhelt H."/>
            <person name="Mast Y."/>
        </authorList>
    </citation>
    <scope>NUCLEOTIDE SEQUENCE</scope>
    <source>
        <strain evidence="2">KNN 49.3e</strain>
    </source>
</reference>
<evidence type="ECO:0000313" key="2">
    <source>
        <dbReference type="EMBL" id="UQS23877.1"/>
    </source>
</evidence>
<dbReference type="PANTHER" id="PTHR14859">
    <property type="entry name" value="CALCOFLUOR WHITE HYPERSENSITIVE PROTEIN PRECURSOR"/>
    <property type="match status" value="1"/>
</dbReference>
<dbReference type="Pfam" id="PF03372">
    <property type="entry name" value="Exo_endo_phos"/>
    <property type="match status" value="1"/>
</dbReference>
<dbReference type="InterPro" id="IPR051916">
    <property type="entry name" value="GPI-anchor_lipid_remodeler"/>
</dbReference>
<dbReference type="GO" id="GO:0004519">
    <property type="term" value="F:endonuclease activity"/>
    <property type="evidence" value="ECO:0007669"/>
    <property type="project" value="UniProtKB-KW"/>
</dbReference>
<sequence length="379" mass="41454">MSSTLLTEDTGVPFDELQAEQTAIFRAEWARHGHLREPRVSVSRSVVPITTDPGRVHFGRERDSQDQVGRLDGGVARFGKSYGTRRRPALKRSPLVHRVLMCPVEDRRVRRIVTIVLMLTAVLAAALPANASEPRQRVLSVLSFNIHHAQGTDDVLDLARVAGVIRDSGADVVGLQEVDRHYSARSDWADQASELARMLGYHVVFGANIDRDPPAAGSPRIQYGTAILSRYPITAWENTYLFRSPGQEQRGLLHAVVDVRGVTVHVYDTHLAASAQTDRLEQTRQIADLIGDTAPAVLVGDLNALPEAPEIATLNAAFTDAWPVSGKGGGATYPAEAPDRRIDYVYASRSVSPLVTRVLDGNPAASDHLPLMSRLLVRH</sequence>
<dbReference type="PANTHER" id="PTHR14859:SF15">
    <property type="entry name" value="ENDONUCLEASE_EXONUCLEASE_PHOSPHATASE DOMAIN-CONTAINING PROTEIN"/>
    <property type="match status" value="1"/>
</dbReference>
<organism evidence="2 3">
    <name type="scientific">Amycolatopsis thermalba</name>
    <dbReference type="NCBI Taxonomy" id="944492"/>
    <lineage>
        <taxon>Bacteria</taxon>
        <taxon>Bacillati</taxon>
        <taxon>Actinomycetota</taxon>
        <taxon>Actinomycetes</taxon>
        <taxon>Pseudonocardiales</taxon>
        <taxon>Pseudonocardiaceae</taxon>
        <taxon>Amycolatopsis</taxon>
    </lineage>
</organism>
<keyword evidence="2" id="KW-0255">Endonuclease</keyword>
<accession>A0ABY4NUZ0</accession>
<dbReference type="InterPro" id="IPR005135">
    <property type="entry name" value="Endo/exonuclease/phosphatase"/>
</dbReference>
<dbReference type="RefSeq" id="WP_240323060.1">
    <property type="nucleotide sequence ID" value="NZ_CP091196.1"/>
</dbReference>
<dbReference type="SUPFAM" id="SSF56219">
    <property type="entry name" value="DNase I-like"/>
    <property type="match status" value="1"/>
</dbReference>
<gene>
    <name evidence="2" type="ORF">L1857_14075</name>
</gene>
<protein>
    <submittedName>
        <fullName evidence="2">Endonuclease/exonuclease/phosphatase family protein</fullName>
    </submittedName>
</protein>
<dbReference type="Gene3D" id="3.60.10.10">
    <property type="entry name" value="Endonuclease/exonuclease/phosphatase"/>
    <property type="match status" value="1"/>
</dbReference>
<feature type="domain" description="Endonuclease/exonuclease/phosphatase" evidence="1">
    <location>
        <begin position="142"/>
        <end position="368"/>
    </location>
</feature>
<keyword evidence="2" id="KW-0378">Hydrolase</keyword>
<name>A0ABY4NUZ0_9PSEU</name>
<dbReference type="InterPro" id="IPR036691">
    <property type="entry name" value="Endo/exonu/phosph_ase_sf"/>
</dbReference>
<dbReference type="EMBL" id="CP091196">
    <property type="protein sequence ID" value="UQS23877.1"/>
    <property type="molecule type" value="Genomic_DNA"/>
</dbReference>
<keyword evidence="3" id="KW-1185">Reference proteome</keyword>